<comment type="catalytic activity">
    <reaction evidence="1">
        <text>Hydrolysis of terminal non-reducing N-acetyl-D-hexosamine residues in N-acetyl-beta-D-hexosaminides.</text>
        <dbReference type="EC" id="3.2.1.52"/>
    </reaction>
</comment>
<dbReference type="Proteomes" id="UP000009022">
    <property type="component" value="Unassembled WGS sequence"/>
</dbReference>
<evidence type="ECO:0000256" key="1">
    <source>
        <dbReference type="ARBA" id="ARBA00001231"/>
    </source>
</evidence>
<dbReference type="AlphaFoldDB" id="B3RJQ7"/>
<gene>
    <name evidence="8" type="ORF">TRIADDRAFT_51551</name>
</gene>
<reference evidence="8 9" key="1">
    <citation type="journal article" date="2008" name="Nature">
        <title>The Trichoplax genome and the nature of placozoans.</title>
        <authorList>
            <person name="Srivastava M."/>
            <person name="Begovic E."/>
            <person name="Chapman J."/>
            <person name="Putnam N.H."/>
            <person name="Hellsten U."/>
            <person name="Kawashima T."/>
            <person name="Kuo A."/>
            <person name="Mitros T."/>
            <person name="Salamov A."/>
            <person name="Carpenter M.L."/>
            <person name="Signorovitch A.Y."/>
            <person name="Moreno M.A."/>
            <person name="Kamm K."/>
            <person name="Grimwood J."/>
            <person name="Schmutz J."/>
            <person name="Shapiro H."/>
            <person name="Grigoriev I.V."/>
            <person name="Buss L.W."/>
            <person name="Schierwater B."/>
            <person name="Dellaporta S.L."/>
            <person name="Rokhsar D.S."/>
        </authorList>
    </citation>
    <scope>NUCLEOTIDE SEQUENCE [LARGE SCALE GENOMIC DNA]</scope>
    <source>
        <strain evidence="8 9">Grell-BS-1999</strain>
    </source>
</reference>
<dbReference type="OrthoDB" id="10023921at2759"/>
<dbReference type="GO" id="GO:0005975">
    <property type="term" value="P:carbohydrate metabolic process"/>
    <property type="evidence" value="ECO:0007669"/>
    <property type="project" value="InterPro"/>
</dbReference>
<name>B3RJQ7_TRIAD</name>
<evidence type="ECO:0000313" key="9">
    <source>
        <dbReference type="Proteomes" id="UP000009022"/>
    </source>
</evidence>
<evidence type="ECO:0000313" key="8">
    <source>
        <dbReference type="EMBL" id="EDV28541.1"/>
    </source>
</evidence>
<dbReference type="STRING" id="10228.B3RJQ7"/>
<evidence type="ECO:0000259" key="7">
    <source>
        <dbReference type="Pfam" id="PF00728"/>
    </source>
</evidence>
<dbReference type="eggNOG" id="ENOG502QRCP">
    <property type="taxonomic scope" value="Eukaryota"/>
</dbReference>
<dbReference type="Gene3D" id="3.20.20.80">
    <property type="entry name" value="Glycosidases"/>
    <property type="match status" value="1"/>
</dbReference>
<dbReference type="SUPFAM" id="SSF51445">
    <property type="entry name" value="(Trans)glycosidases"/>
    <property type="match status" value="1"/>
</dbReference>
<dbReference type="InterPro" id="IPR038901">
    <property type="entry name" value="HEXDC-like"/>
</dbReference>
<evidence type="ECO:0000256" key="6">
    <source>
        <dbReference type="SAM" id="Phobius"/>
    </source>
</evidence>
<dbReference type="HOGENOM" id="CLU_470386_0_0_1"/>
<dbReference type="GO" id="GO:0015929">
    <property type="term" value="F:hexosaminidase activity"/>
    <property type="evidence" value="ECO:0000318"/>
    <property type="project" value="GO_Central"/>
</dbReference>
<feature type="domain" description="Glycoside hydrolase family 20 catalytic" evidence="7">
    <location>
        <begin position="178"/>
        <end position="319"/>
    </location>
</feature>
<organism evidence="8 9">
    <name type="scientific">Trichoplax adhaerens</name>
    <name type="common">Trichoplax reptans</name>
    <dbReference type="NCBI Taxonomy" id="10228"/>
    <lineage>
        <taxon>Eukaryota</taxon>
        <taxon>Metazoa</taxon>
        <taxon>Placozoa</taxon>
        <taxon>Uniplacotomia</taxon>
        <taxon>Trichoplacea</taxon>
        <taxon>Trichoplacidae</taxon>
        <taxon>Trichoplax</taxon>
    </lineage>
</organism>
<feature type="region of interest" description="Disordered" evidence="5">
    <location>
        <begin position="1"/>
        <end position="29"/>
    </location>
</feature>
<keyword evidence="6" id="KW-0472">Membrane</keyword>
<evidence type="ECO:0000256" key="5">
    <source>
        <dbReference type="SAM" id="MobiDB-lite"/>
    </source>
</evidence>
<keyword evidence="4" id="KW-0378">Hydrolase</keyword>
<dbReference type="GeneID" id="6749752"/>
<proteinExistence type="inferred from homology"/>
<keyword evidence="6" id="KW-1133">Transmembrane helix</keyword>
<dbReference type="EMBL" id="DS985241">
    <property type="protein sequence ID" value="EDV28541.1"/>
    <property type="molecule type" value="Genomic_DNA"/>
</dbReference>
<evidence type="ECO:0000256" key="2">
    <source>
        <dbReference type="ARBA" id="ARBA00006285"/>
    </source>
</evidence>
<keyword evidence="6" id="KW-0812">Transmembrane</keyword>
<dbReference type="InParanoid" id="B3RJQ7"/>
<evidence type="ECO:0000256" key="3">
    <source>
        <dbReference type="ARBA" id="ARBA00012663"/>
    </source>
</evidence>
<dbReference type="KEGG" id="tad:TRIADDRAFT_51551"/>
<dbReference type="CTD" id="6749752"/>
<dbReference type="GO" id="GO:0004563">
    <property type="term" value="F:beta-N-acetylhexosaminidase activity"/>
    <property type="evidence" value="ECO:0007669"/>
    <property type="project" value="UniProtKB-EC"/>
</dbReference>
<feature type="transmembrane region" description="Helical" evidence="6">
    <location>
        <begin position="36"/>
        <end position="55"/>
    </location>
</feature>
<comment type="similarity">
    <text evidence="2">Belongs to the glycosyl hydrolase 20 family.</text>
</comment>
<evidence type="ECO:0000256" key="4">
    <source>
        <dbReference type="ARBA" id="ARBA00022801"/>
    </source>
</evidence>
<dbReference type="InterPro" id="IPR015883">
    <property type="entry name" value="Glyco_hydro_20_cat"/>
</dbReference>
<accession>B3RJQ7</accession>
<keyword evidence="9" id="KW-1185">Reference proteome</keyword>
<dbReference type="CDD" id="cd06565">
    <property type="entry name" value="GH20_GcnA-like"/>
    <property type="match status" value="1"/>
</dbReference>
<dbReference type="RefSeq" id="XP_002107743.1">
    <property type="nucleotide sequence ID" value="XM_002107707.1"/>
</dbReference>
<dbReference type="PANTHER" id="PTHR21040">
    <property type="entry name" value="BCDNA.GH04120"/>
    <property type="match status" value="1"/>
</dbReference>
<dbReference type="InterPro" id="IPR017853">
    <property type="entry name" value="GH"/>
</dbReference>
<protein>
    <recommendedName>
        <fullName evidence="3">beta-N-acetylhexosaminidase</fullName>
        <ecNumber evidence="3">3.2.1.52</ecNumber>
    </recommendedName>
</protein>
<dbReference type="PhylomeDB" id="B3RJQ7"/>
<dbReference type="Pfam" id="PF00728">
    <property type="entry name" value="Glyco_hydro_20"/>
    <property type="match status" value="1"/>
</dbReference>
<dbReference type="EC" id="3.2.1.52" evidence="3"/>
<sequence>MAVVLDRQGSLSGPVDGPVSRTRPEKGSRFRRGHGAVWMVVIIITFLHFAWIQIINVKEIDDVTSFKADLDTWIYSNESIFQPDYILTKDHGVQSKNTIKVSDLRVYRDIIYEMFIGIPSFKRKLSPIVHFDLSKDPVKINYLRKIFAYLNYFGAKSVMLQYDDSFPFAGNLSLARSPHSYNIDDVKDIIAHASKSKLNIIPYIQVIGQMEYLLQHHQFHDIRSDSFPRQTICPCSNRSVTIIKEIIRQIMDLHKNAKAIHIGGHDFYNSRLTCNRCKGQHLNENQVYVEYIVKICKYIKQHFPEMIILIWDNRLRSMTANEMEPLKDLVEPMVLDFHPDVTHILDQPQWKRYKSLFHQIWGAAAYKGAEECDDNFVPTVKRLSNTITWARLSNGLKRTGLKVGGISLMGFSRPTYSLPTCQILPASIPSLLLNVYTLKACEYHMYIASEIAVCALRCIDYLQIELKEDYTIETCDRMPGRQSYRLLSILRVLKSRVSNVMAKLGKNRYLLGDQLYKSLLVDELTYLRQALKSLNKEIQIAFKEIYNDYSIDEWRYRHVRPLTTLVNDLYWHVLHVTVQA</sequence>
<dbReference type="PANTHER" id="PTHR21040:SF8">
    <property type="entry name" value="BCDNA.GH04120"/>
    <property type="match status" value="1"/>
</dbReference>